<dbReference type="Proteomes" id="UP000470520">
    <property type="component" value="Unassembled WGS sequence"/>
</dbReference>
<reference evidence="3 4" key="1">
    <citation type="submission" date="2020-01" db="EMBL/GenBank/DDBJ databases">
        <title>Insect and environment-associated Actinomycetes.</title>
        <authorList>
            <person name="Currrie C."/>
            <person name="Chevrette M."/>
            <person name="Carlson C."/>
            <person name="Stubbendieck R."/>
            <person name="Wendt-Pienkowski E."/>
        </authorList>
    </citation>
    <scope>NUCLEOTIDE SEQUENCE [LARGE SCALE GENOMIC DNA]</scope>
    <source>
        <strain evidence="3 4">SID7754</strain>
    </source>
</reference>
<feature type="region of interest" description="Disordered" evidence="1">
    <location>
        <begin position="105"/>
        <end position="151"/>
    </location>
</feature>
<evidence type="ECO:0000313" key="3">
    <source>
        <dbReference type="EMBL" id="NEB90683.1"/>
    </source>
</evidence>
<keyword evidence="2" id="KW-0812">Transmembrane</keyword>
<protein>
    <recommendedName>
        <fullName evidence="5">Large membrane protein</fullName>
    </recommendedName>
</protein>
<dbReference type="EMBL" id="JAAGMR010000032">
    <property type="protein sequence ID" value="NEB90683.1"/>
    <property type="molecule type" value="Genomic_DNA"/>
</dbReference>
<name>A0A7K3QLC9_9ACTN</name>
<evidence type="ECO:0008006" key="5">
    <source>
        <dbReference type="Google" id="ProtNLM"/>
    </source>
</evidence>
<proteinExistence type="predicted"/>
<dbReference type="AlphaFoldDB" id="A0A7K3QLC9"/>
<feature type="compositionally biased region" description="Low complexity" evidence="1">
    <location>
        <begin position="34"/>
        <end position="65"/>
    </location>
</feature>
<sequence>MTKERPENEDRPEAEPESKPASTEEPAATREPAEAAETAETAETTEPAEAAETTEATETAGAAEVRTGEETPPAPAGRPRTAAIIASVAAAVLLVGGGGAWLASGAGSGSDEKPAGSNGAPPPLALDSDPGTGTGTGSPGIAVGEPDPNGGVHYVVEGDLPDGPGSAPVQLAEDKAGKAEVARLAKALGIDGTPVADGNGWRAGEREGGPVLRVTGADWSYTRYAPGTDNCRKITVCSQDPAAPADEPVGTAEAERVARPVLKALGQDDAKIDASQVMGGRRVVNADPVVDGLPTYGWTTGLTVDEKGDIVGGHGMLARLTKGDTYPVLGAADTVKLMNKRPAGGHRMGIGGCASPVPLKDRLEQPCGAATGSPAAPKADSVTVEKAVFGLAAQSVDGRQALVPSWLFEVRGSAARGAFTVAHPAVDPKYLASPSAEAPKERGVTVEGYRAEGRELTVRFMGGVCAEYRASARESAGRVTVTVTEKPQPGNCIALGKEYARTVSLDAPLADRAVVGTDGDRVPKAEHSLLSH</sequence>
<feature type="transmembrane region" description="Helical" evidence="2">
    <location>
        <begin position="82"/>
        <end position="103"/>
    </location>
</feature>
<organism evidence="3 4">
    <name type="scientific">Streptomyces bauhiniae</name>
    <dbReference type="NCBI Taxonomy" id="2340725"/>
    <lineage>
        <taxon>Bacteria</taxon>
        <taxon>Bacillati</taxon>
        <taxon>Actinomycetota</taxon>
        <taxon>Actinomycetes</taxon>
        <taxon>Kitasatosporales</taxon>
        <taxon>Streptomycetaceae</taxon>
        <taxon>Streptomyces</taxon>
    </lineage>
</organism>
<gene>
    <name evidence="3" type="ORF">G3I21_02870</name>
</gene>
<evidence type="ECO:0000256" key="1">
    <source>
        <dbReference type="SAM" id="MobiDB-lite"/>
    </source>
</evidence>
<evidence type="ECO:0000313" key="4">
    <source>
        <dbReference type="Proteomes" id="UP000470520"/>
    </source>
</evidence>
<evidence type="ECO:0000256" key="2">
    <source>
        <dbReference type="SAM" id="Phobius"/>
    </source>
</evidence>
<feature type="region of interest" description="Disordered" evidence="1">
    <location>
        <begin position="1"/>
        <end position="78"/>
    </location>
</feature>
<keyword evidence="2" id="KW-1133">Transmembrane helix</keyword>
<accession>A0A7K3QLC9</accession>
<keyword evidence="2" id="KW-0472">Membrane</keyword>
<feature type="compositionally biased region" description="Basic and acidic residues" evidence="1">
    <location>
        <begin position="1"/>
        <end position="18"/>
    </location>
</feature>
<comment type="caution">
    <text evidence="3">The sequence shown here is derived from an EMBL/GenBank/DDBJ whole genome shotgun (WGS) entry which is preliminary data.</text>
</comment>
<dbReference type="RefSeq" id="WP_164186693.1">
    <property type="nucleotide sequence ID" value="NZ_JAAGMR010000032.1"/>
</dbReference>